<organism evidence="8 9">
    <name type="scientific">Furfurilactobacillus siliginis</name>
    <dbReference type="NCBI Taxonomy" id="348151"/>
    <lineage>
        <taxon>Bacteria</taxon>
        <taxon>Bacillati</taxon>
        <taxon>Bacillota</taxon>
        <taxon>Bacilli</taxon>
        <taxon>Lactobacillales</taxon>
        <taxon>Lactobacillaceae</taxon>
        <taxon>Furfurilactobacillus</taxon>
    </lineage>
</organism>
<evidence type="ECO:0000256" key="3">
    <source>
        <dbReference type="ARBA" id="ARBA00022801"/>
    </source>
</evidence>
<proteinExistence type="inferred from homology"/>
<feature type="domain" description="Phosphotyrosine protein phosphatase I" evidence="7">
    <location>
        <begin position="2"/>
        <end position="149"/>
    </location>
</feature>
<accession>A0A510VVY6</accession>
<evidence type="ECO:0000256" key="4">
    <source>
        <dbReference type="ARBA" id="ARBA00022912"/>
    </source>
</evidence>
<keyword evidence="3" id="KW-0378">Hydrolase</keyword>
<comment type="similarity">
    <text evidence="1">Belongs to the low molecular weight phosphotyrosine protein phosphatase family.</text>
</comment>
<evidence type="ECO:0000313" key="9">
    <source>
        <dbReference type="Proteomes" id="UP000321429"/>
    </source>
</evidence>
<dbReference type="CDD" id="cd16343">
    <property type="entry name" value="LMWPTP"/>
    <property type="match status" value="1"/>
</dbReference>
<comment type="catalytic activity">
    <reaction evidence="5">
        <text>O-phospho-L-tyrosyl-[protein] + H2O = L-tyrosyl-[protein] + phosphate</text>
        <dbReference type="Rhea" id="RHEA:10684"/>
        <dbReference type="Rhea" id="RHEA-COMP:10136"/>
        <dbReference type="Rhea" id="RHEA-COMP:20101"/>
        <dbReference type="ChEBI" id="CHEBI:15377"/>
        <dbReference type="ChEBI" id="CHEBI:43474"/>
        <dbReference type="ChEBI" id="CHEBI:46858"/>
        <dbReference type="ChEBI" id="CHEBI:61978"/>
        <dbReference type="EC" id="3.1.3.48"/>
    </reaction>
</comment>
<dbReference type="RefSeq" id="WP_057810122.1">
    <property type="nucleotide sequence ID" value="NZ_BJUD01000035.1"/>
</dbReference>
<dbReference type="GO" id="GO:0004725">
    <property type="term" value="F:protein tyrosine phosphatase activity"/>
    <property type="evidence" value="ECO:0007669"/>
    <property type="project" value="UniProtKB-EC"/>
</dbReference>
<dbReference type="OrthoDB" id="9784339at2"/>
<keyword evidence="4" id="KW-0904">Protein phosphatase</keyword>
<evidence type="ECO:0000256" key="1">
    <source>
        <dbReference type="ARBA" id="ARBA00011063"/>
    </source>
</evidence>
<dbReference type="InterPro" id="IPR036196">
    <property type="entry name" value="Ptyr_pPase_sf"/>
</dbReference>
<dbReference type="InterPro" id="IPR017867">
    <property type="entry name" value="Tyr_phospatase_low_mol_wt"/>
</dbReference>
<evidence type="ECO:0000259" key="7">
    <source>
        <dbReference type="SMART" id="SM00226"/>
    </source>
</evidence>
<feature type="active site" description="Proton donor" evidence="6">
    <location>
        <position position="125"/>
    </location>
</feature>
<dbReference type="InterPro" id="IPR050438">
    <property type="entry name" value="LMW_PTPase"/>
</dbReference>
<dbReference type="SUPFAM" id="SSF52788">
    <property type="entry name" value="Phosphotyrosine protein phosphatases I"/>
    <property type="match status" value="1"/>
</dbReference>
<dbReference type="AlphaFoldDB" id="A0A510VVY6"/>
<comment type="caution">
    <text evidence="8">The sequence shown here is derived from an EMBL/GenBank/DDBJ whole genome shotgun (WGS) entry which is preliminary data.</text>
</comment>
<feature type="active site" description="Nucleophile" evidence="6">
    <location>
        <position position="8"/>
    </location>
</feature>
<dbReference type="EC" id="3.1.3.48" evidence="2"/>
<feature type="active site" evidence="6">
    <location>
        <position position="14"/>
    </location>
</feature>
<reference evidence="8 9" key="1">
    <citation type="submission" date="2019-07" db="EMBL/GenBank/DDBJ databases">
        <title>Whole genome shotgun sequence of Lactobacillus siliginis NBRC 101315.</title>
        <authorList>
            <person name="Hosoyama A."/>
            <person name="Uohara A."/>
            <person name="Ohji S."/>
            <person name="Ichikawa N."/>
        </authorList>
    </citation>
    <scope>NUCLEOTIDE SEQUENCE [LARGE SCALE GENOMIC DNA]</scope>
    <source>
        <strain evidence="8 9">NBRC 101315</strain>
    </source>
</reference>
<protein>
    <recommendedName>
        <fullName evidence="2">protein-tyrosine-phosphatase</fullName>
        <ecNumber evidence="2">3.1.3.48</ecNumber>
    </recommendedName>
</protein>
<dbReference type="Pfam" id="PF01451">
    <property type="entry name" value="LMWPc"/>
    <property type="match status" value="1"/>
</dbReference>
<dbReference type="EMBL" id="BJUD01000035">
    <property type="protein sequence ID" value="GEK29155.1"/>
    <property type="molecule type" value="Genomic_DNA"/>
</dbReference>
<evidence type="ECO:0000256" key="5">
    <source>
        <dbReference type="ARBA" id="ARBA00051722"/>
    </source>
</evidence>
<gene>
    <name evidence="8" type="ORF">LSI01_14660</name>
</gene>
<dbReference type="Gene3D" id="3.40.50.2300">
    <property type="match status" value="1"/>
</dbReference>
<evidence type="ECO:0000256" key="2">
    <source>
        <dbReference type="ARBA" id="ARBA00013064"/>
    </source>
</evidence>
<dbReference type="SMART" id="SM00226">
    <property type="entry name" value="LMWPc"/>
    <property type="match status" value="1"/>
</dbReference>
<sequence>MQNVLFVCLGNICRSPMAEVIFKHLVDEQQLADHIKVDSVATSNWEEGNPPHPGAVHVLNEHGLSAAGLTSRPITDKDINWADWIITMDRSNMANLQRLVPAAAQSKLHLAFEVVPEKAAQEIPDPWYSHNFELTYRQLNEVLPLWLAKINQAN</sequence>
<name>A0A510VVY6_9LACO</name>
<dbReference type="PRINTS" id="PR00719">
    <property type="entry name" value="LMWPTPASE"/>
</dbReference>
<evidence type="ECO:0000256" key="6">
    <source>
        <dbReference type="PIRSR" id="PIRSR617867-1"/>
    </source>
</evidence>
<dbReference type="PANTHER" id="PTHR11717">
    <property type="entry name" value="LOW MOLECULAR WEIGHT PROTEIN TYROSINE PHOSPHATASE"/>
    <property type="match status" value="1"/>
</dbReference>
<dbReference type="InterPro" id="IPR023485">
    <property type="entry name" value="Ptyr_pPase"/>
</dbReference>
<evidence type="ECO:0000313" key="8">
    <source>
        <dbReference type="EMBL" id="GEK29155.1"/>
    </source>
</evidence>
<dbReference type="PANTHER" id="PTHR11717:SF7">
    <property type="entry name" value="LOW MOLECULAR WEIGHT PHOSPHOTYROSINE PROTEIN PHOSPHATASE"/>
    <property type="match status" value="1"/>
</dbReference>
<dbReference type="Proteomes" id="UP000321429">
    <property type="component" value="Unassembled WGS sequence"/>
</dbReference>